<feature type="signal peptide" evidence="1">
    <location>
        <begin position="1"/>
        <end position="21"/>
    </location>
</feature>
<dbReference type="InterPro" id="IPR052900">
    <property type="entry name" value="Phospholipid_Metab_Enz"/>
</dbReference>
<evidence type="ECO:0000256" key="1">
    <source>
        <dbReference type="SAM" id="SignalP"/>
    </source>
</evidence>
<keyword evidence="5" id="KW-1185">Reference proteome</keyword>
<dbReference type="Gene3D" id="2.60.40.380">
    <property type="entry name" value="Purple acid phosphatase-like, N-terminal"/>
    <property type="match status" value="1"/>
</dbReference>
<dbReference type="CDD" id="cd07389">
    <property type="entry name" value="MPP_PhoD"/>
    <property type="match status" value="1"/>
</dbReference>
<dbReference type="PANTHER" id="PTHR43606">
    <property type="entry name" value="PHOSPHATASE, PUTATIVE (AFU_ORTHOLOGUE AFUA_6G08710)-RELATED"/>
    <property type="match status" value="1"/>
</dbReference>
<dbReference type="InterPro" id="IPR006311">
    <property type="entry name" value="TAT_signal"/>
</dbReference>
<evidence type="ECO:0000313" key="5">
    <source>
        <dbReference type="Proteomes" id="UP000295258"/>
    </source>
</evidence>
<feature type="chain" id="PRO_5020454239" evidence="1">
    <location>
        <begin position="22"/>
        <end position="513"/>
    </location>
</feature>
<proteinExistence type="predicted"/>
<dbReference type="AlphaFoldDB" id="A0A4R4W0N0"/>
<dbReference type="InterPro" id="IPR029052">
    <property type="entry name" value="Metallo-depent_PP-like"/>
</dbReference>
<feature type="domain" description="Phospholipase D N-terminal" evidence="3">
    <location>
        <begin position="41"/>
        <end position="139"/>
    </location>
</feature>
<dbReference type="SUPFAM" id="SSF56300">
    <property type="entry name" value="Metallo-dependent phosphatases"/>
    <property type="match status" value="1"/>
</dbReference>
<dbReference type="PANTHER" id="PTHR43606:SF2">
    <property type="entry name" value="ALKALINE PHOSPHATASE FAMILY PROTEIN (AFU_ORTHOLOGUE AFUA_5G03860)"/>
    <property type="match status" value="1"/>
</dbReference>
<dbReference type="Pfam" id="PF09423">
    <property type="entry name" value="PhoD"/>
    <property type="match status" value="1"/>
</dbReference>
<organism evidence="4 5">
    <name type="scientific">Nonomuraea deserti</name>
    <dbReference type="NCBI Taxonomy" id="1848322"/>
    <lineage>
        <taxon>Bacteria</taxon>
        <taxon>Bacillati</taxon>
        <taxon>Actinomycetota</taxon>
        <taxon>Actinomycetes</taxon>
        <taxon>Streptosporangiales</taxon>
        <taxon>Streptosporangiaceae</taxon>
        <taxon>Nonomuraea</taxon>
    </lineage>
</organism>
<name>A0A4R4W0N0_9ACTN</name>
<keyword evidence="1" id="KW-0732">Signal</keyword>
<evidence type="ECO:0000259" key="3">
    <source>
        <dbReference type="Pfam" id="PF16655"/>
    </source>
</evidence>
<dbReference type="InterPro" id="IPR038607">
    <property type="entry name" value="PhoD-like_sf"/>
</dbReference>
<gene>
    <name evidence="4" type="ORF">E1292_03690</name>
</gene>
<protein>
    <submittedName>
        <fullName evidence="4">Alkaline phosphatase</fullName>
    </submittedName>
</protein>
<feature type="domain" description="PhoD-like phosphatase metallophosphatase" evidence="2">
    <location>
        <begin position="151"/>
        <end position="482"/>
    </location>
</feature>
<evidence type="ECO:0000313" key="4">
    <source>
        <dbReference type="EMBL" id="TDD11972.1"/>
    </source>
</evidence>
<dbReference type="Gene3D" id="3.60.21.70">
    <property type="entry name" value="PhoD-like phosphatase"/>
    <property type="match status" value="1"/>
</dbReference>
<sequence length="513" mass="55481">MTSRRRLLAYAAGLAGLAAVAQVPGGWTDSSPALPSTPFTLGVASGDPRPDGVVLWTRLAPQPLADDGLGGMPRTPVPVRWEVAEDDGMRKVVRRGVATARPELSHAVHVEVHGLRPGRAYWYRFTAGADDSPVGRTKTAPDPRASVPVSFAFASCQAWDVGFYTAYRDLAAQDLDLVGHLGDYIYENGIGATGGRRGTPLSPAHGALVQTLSQYRLRHSLVGTDPDLQAARAAAPWFFTLDDHDVEDNWGADRSPTGATPENFLRRRAAAFRAFYENNPMRPSALPVGPDMAMHHRIDYGRLASFFVLDARQFRSPIDIGARLDPSRTMLGEQQERWLLKGLADSSSTWNLLANQVMMFQLDRLTDPGLQQLNPDTWDGYAATRDRLWAGIGERRVSNPVVLTGDAHVNCAAELKADYADPGSPSVGVEFVGTSITSGGDGSDSTPGGQEWLAANPHLKFFNNQRGYVRCRAAADTLTTDYVVVDKVTTAGGAASVRRSFVVESGRPALQDM</sequence>
<dbReference type="InterPro" id="IPR032093">
    <property type="entry name" value="PhoD_N"/>
</dbReference>
<comment type="caution">
    <text evidence="4">The sequence shown here is derived from an EMBL/GenBank/DDBJ whole genome shotgun (WGS) entry which is preliminary data.</text>
</comment>
<dbReference type="Pfam" id="PF16655">
    <property type="entry name" value="PhoD_N"/>
    <property type="match status" value="1"/>
</dbReference>
<dbReference type="EMBL" id="SMKO01000005">
    <property type="protein sequence ID" value="TDD11972.1"/>
    <property type="molecule type" value="Genomic_DNA"/>
</dbReference>
<reference evidence="4 5" key="1">
    <citation type="submission" date="2019-03" db="EMBL/GenBank/DDBJ databases">
        <title>Draft genome sequences of novel Actinobacteria.</title>
        <authorList>
            <person name="Sahin N."/>
            <person name="Ay H."/>
            <person name="Saygin H."/>
        </authorList>
    </citation>
    <scope>NUCLEOTIDE SEQUENCE [LARGE SCALE GENOMIC DNA]</scope>
    <source>
        <strain evidence="4 5">KC310</strain>
    </source>
</reference>
<dbReference type="Proteomes" id="UP000295258">
    <property type="component" value="Unassembled WGS sequence"/>
</dbReference>
<accession>A0A4R4W0N0</accession>
<dbReference type="PROSITE" id="PS51318">
    <property type="entry name" value="TAT"/>
    <property type="match status" value="1"/>
</dbReference>
<dbReference type="InterPro" id="IPR018946">
    <property type="entry name" value="PhoD-like_MPP"/>
</dbReference>
<evidence type="ECO:0000259" key="2">
    <source>
        <dbReference type="Pfam" id="PF09423"/>
    </source>
</evidence>